<dbReference type="Pfam" id="PF03963">
    <property type="entry name" value="FlgD"/>
    <property type="match status" value="1"/>
</dbReference>
<keyword evidence="9" id="KW-0282">Flagellum</keyword>
<keyword evidence="3 5" id="KW-1005">Bacterial flagellum biogenesis</keyword>
<evidence type="ECO:0000259" key="7">
    <source>
        <dbReference type="Pfam" id="PF13860"/>
    </source>
</evidence>
<sequence>MSVNSITQVNNEFSQALANKESTGSSLDKEAFMLLLVTQFQYQDPLNPMDDKEFISQMAQFSSLEQMMNINETMEGITDAVNNQSMFNATSYIGKYVTTTGNVIGKTSSSTTGADGSVTTTSTVTPYYYTFTGNASQVTIQVFDTSSTSGTPVYTEQLGGMTQYNTDGSLAVYKFNWNGLNNNGQPVADGTYKVVVTAADDGVLVGTQLVADKVTDVLRNGSDIMLRLQGGQYMSLADVEQVSESDPQISTVPGADDDTDGSGSDSGSGGTDSSDGTGGSDGTDGTDGTDTDNGASA</sequence>
<evidence type="ECO:0000256" key="2">
    <source>
        <dbReference type="ARBA" id="ARBA00016013"/>
    </source>
</evidence>
<dbReference type="InterPro" id="IPR025963">
    <property type="entry name" value="FLgD_Tudor"/>
</dbReference>
<name>A0A9D2HPS7_9BACT</name>
<protein>
    <recommendedName>
        <fullName evidence="2 5">Basal-body rod modification protein FlgD</fullName>
    </recommendedName>
</protein>
<comment type="caution">
    <text evidence="9">The sequence shown here is derived from an EMBL/GenBank/DDBJ whole genome shotgun (WGS) entry which is preliminary data.</text>
</comment>
<keyword evidence="9" id="KW-0969">Cilium</keyword>
<dbReference type="InterPro" id="IPR005648">
    <property type="entry name" value="FlgD"/>
</dbReference>
<dbReference type="Gene3D" id="2.30.30.910">
    <property type="match status" value="1"/>
</dbReference>
<feature type="compositionally biased region" description="Gly residues" evidence="6">
    <location>
        <begin position="264"/>
        <end position="282"/>
    </location>
</feature>
<comment type="function">
    <text evidence="4 5">Required for flagellar hook formation. May act as a scaffolding protein.</text>
</comment>
<evidence type="ECO:0000256" key="4">
    <source>
        <dbReference type="ARBA" id="ARBA00024746"/>
    </source>
</evidence>
<dbReference type="AlphaFoldDB" id="A0A9D2HPS7"/>
<gene>
    <name evidence="9" type="ORF">H9784_09005</name>
</gene>
<evidence type="ECO:0000313" key="10">
    <source>
        <dbReference type="Proteomes" id="UP000823821"/>
    </source>
</evidence>
<feature type="domain" description="FlgD/Vpr Ig-like" evidence="7">
    <location>
        <begin position="127"/>
        <end position="201"/>
    </location>
</feature>
<dbReference type="Pfam" id="PF13861">
    <property type="entry name" value="FLgD_tudor"/>
    <property type="match status" value="1"/>
</dbReference>
<feature type="compositionally biased region" description="Polar residues" evidence="6">
    <location>
        <begin position="242"/>
        <end position="251"/>
    </location>
</feature>
<feature type="domain" description="FlgD Tudor-like" evidence="8">
    <location>
        <begin position="86"/>
        <end position="239"/>
    </location>
</feature>
<feature type="region of interest" description="Disordered" evidence="6">
    <location>
        <begin position="240"/>
        <end position="297"/>
    </location>
</feature>
<dbReference type="Proteomes" id="UP000823821">
    <property type="component" value="Unassembled WGS sequence"/>
</dbReference>
<comment type="similarity">
    <text evidence="1 5">Belongs to the FlgD family.</text>
</comment>
<evidence type="ECO:0000256" key="1">
    <source>
        <dbReference type="ARBA" id="ARBA00010577"/>
    </source>
</evidence>
<dbReference type="EMBL" id="DWZD01000047">
    <property type="protein sequence ID" value="HJA79684.1"/>
    <property type="molecule type" value="Genomic_DNA"/>
</dbReference>
<reference evidence="9" key="2">
    <citation type="submission" date="2021-04" db="EMBL/GenBank/DDBJ databases">
        <authorList>
            <person name="Gilroy R."/>
        </authorList>
    </citation>
    <scope>NUCLEOTIDE SEQUENCE</scope>
    <source>
        <strain evidence="9">5032</strain>
    </source>
</reference>
<dbReference type="GO" id="GO:0044781">
    <property type="term" value="P:bacterial-type flagellum organization"/>
    <property type="evidence" value="ECO:0007669"/>
    <property type="project" value="UniProtKB-UniRule"/>
</dbReference>
<evidence type="ECO:0000256" key="5">
    <source>
        <dbReference type="RuleBase" id="RU362076"/>
    </source>
</evidence>
<keyword evidence="9" id="KW-0966">Cell projection</keyword>
<evidence type="ECO:0000256" key="6">
    <source>
        <dbReference type="SAM" id="MobiDB-lite"/>
    </source>
</evidence>
<dbReference type="Pfam" id="PF13860">
    <property type="entry name" value="FlgD_ig"/>
    <property type="match status" value="1"/>
</dbReference>
<dbReference type="Gene3D" id="2.60.40.4070">
    <property type="match status" value="1"/>
</dbReference>
<feature type="compositionally biased region" description="Low complexity" evidence="6">
    <location>
        <begin position="286"/>
        <end position="297"/>
    </location>
</feature>
<evidence type="ECO:0000256" key="3">
    <source>
        <dbReference type="ARBA" id="ARBA00022795"/>
    </source>
</evidence>
<organism evidence="9 10">
    <name type="scientific">Candidatus Desulfovibrio intestinavium</name>
    <dbReference type="NCBI Taxonomy" id="2838534"/>
    <lineage>
        <taxon>Bacteria</taxon>
        <taxon>Pseudomonadati</taxon>
        <taxon>Thermodesulfobacteriota</taxon>
        <taxon>Desulfovibrionia</taxon>
        <taxon>Desulfovibrionales</taxon>
        <taxon>Desulfovibrionaceae</taxon>
        <taxon>Desulfovibrio</taxon>
    </lineage>
</organism>
<evidence type="ECO:0000259" key="8">
    <source>
        <dbReference type="Pfam" id="PF13861"/>
    </source>
</evidence>
<proteinExistence type="inferred from homology"/>
<dbReference type="InterPro" id="IPR025965">
    <property type="entry name" value="FlgD/Vpr_Ig-like"/>
</dbReference>
<accession>A0A9D2HPS7</accession>
<evidence type="ECO:0000313" key="9">
    <source>
        <dbReference type="EMBL" id="HJA79684.1"/>
    </source>
</evidence>
<reference evidence="9" key="1">
    <citation type="journal article" date="2021" name="PeerJ">
        <title>Extensive microbial diversity within the chicken gut microbiome revealed by metagenomics and culture.</title>
        <authorList>
            <person name="Gilroy R."/>
            <person name="Ravi A."/>
            <person name="Getino M."/>
            <person name="Pursley I."/>
            <person name="Horton D.L."/>
            <person name="Alikhan N.F."/>
            <person name="Baker D."/>
            <person name="Gharbi K."/>
            <person name="Hall N."/>
            <person name="Watson M."/>
            <person name="Adriaenssens E.M."/>
            <person name="Foster-Nyarko E."/>
            <person name="Jarju S."/>
            <person name="Secka A."/>
            <person name="Antonio M."/>
            <person name="Oren A."/>
            <person name="Chaudhuri R.R."/>
            <person name="La Ragione R."/>
            <person name="Hildebrand F."/>
            <person name="Pallen M.J."/>
        </authorList>
    </citation>
    <scope>NUCLEOTIDE SEQUENCE</scope>
    <source>
        <strain evidence="9">5032</strain>
    </source>
</reference>